<dbReference type="EMBL" id="JAPDRK010000008">
    <property type="protein sequence ID" value="KAJ9609748.1"/>
    <property type="molecule type" value="Genomic_DNA"/>
</dbReference>
<keyword evidence="2" id="KW-0472">Membrane</keyword>
<dbReference type="PANTHER" id="PTHR12652:SF23">
    <property type="entry name" value="MICROBODY (PEROXISOME) PROLIFERATION PROTEIN PEROXIN 11B (EUROFUNG)"/>
    <property type="match status" value="1"/>
</dbReference>
<dbReference type="AlphaFoldDB" id="A0AA39CI75"/>
<evidence type="ECO:0000313" key="6">
    <source>
        <dbReference type="EMBL" id="KAJ9609748.1"/>
    </source>
</evidence>
<feature type="region of interest" description="Disordered" evidence="5">
    <location>
        <begin position="77"/>
        <end position="98"/>
    </location>
</feature>
<organism evidence="6 7">
    <name type="scientific">Cladophialophora chaetospira</name>
    <dbReference type="NCBI Taxonomy" id="386627"/>
    <lineage>
        <taxon>Eukaryota</taxon>
        <taxon>Fungi</taxon>
        <taxon>Dikarya</taxon>
        <taxon>Ascomycota</taxon>
        <taxon>Pezizomycotina</taxon>
        <taxon>Eurotiomycetes</taxon>
        <taxon>Chaetothyriomycetidae</taxon>
        <taxon>Chaetothyriales</taxon>
        <taxon>Herpotrichiellaceae</taxon>
        <taxon>Cladophialophora</taxon>
    </lineage>
</organism>
<evidence type="ECO:0000256" key="4">
    <source>
        <dbReference type="ARBA" id="ARBA00046271"/>
    </source>
</evidence>
<reference evidence="6" key="1">
    <citation type="submission" date="2022-10" db="EMBL/GenBank/DDBJ databases">
        <title>Culturing micro-colonial fungi from biological soil crusts in the Mojave desert and describing Neophaeococcomyces mojavensis, and introducing the new genera and species Taxawa tesnikishii.</title>
        <authorList>
            <person name="Kurbessoian T."/>
            <person name="Stajich J.E."/>
        </authorList>
    </citation>
    <scope>NUCLEOTIDE SEQUENCE</scope>
    <source>
        <strain evidence="6">TK_41</strain>
    </source>
</reference>
<keyword evidence="3" id="KW-0576">Peroxisome</keyword>
<comment type="subcellular location">
    <subcellularLocation>
        <location evidence="4">Peroxisome membrane</location>
    </subcellularLocation>
</comment>
<protein>
    <submittedName>
        <fullName evidence="6">Uncharacterized protein</fullName>
    </submittedName>
</protein>
<evidence type="ECO:0000313" key="7">
    <source>
        <dbReference type="Proteomes" id="UP001172673"/>
    </source>
</evidence>
<dbReference type="Proteomes" id="UP001172673">
    <property type="component" value="Unassembled WGS sequence"/>
</dbReference>
<evidence type="ECO:0000256" key="3">
    <source>
        <dbReference type="ARBA" id="ARBA00023140"/>
    </source>
</evidence>
<evidence type="ECO:0000256" key="1">
    <source>
        <dbReference type="ARBA" id="ARBA00022593"/>
    </source>
</evidence>
<dbReference type="PANTHER" id="PTHR12652">
    <property type="entry name" value="PEROXISOMAL BIOGENESIS FACTOR 11"/>
    <property type="match status" value="1"/>
</dbReference>
<dbReference type="GO" id="GO:0005778">
    <property type="term" value="C:peroxisomal membrane"/>
    <property type="evidence" value="ECO:0007669"/>
    <property type="project" value="UniProtKB-SubCell"/>
</dbReference>
<evidence type="ECO:0000256" key="5">
    <source>
        <dbReference type="SAM" id="MobiDB-lite"/>
    </source>
</evidence>
<keyword evidence="1" id="KW-0962">Peroxisome biogenesis</keyword>
<sequence length="267" mass="29722">MFQSIAKFSNDNVGVEKTLKLLQSTSQIAANIGYWSPDEAAQWTIAKNQFAFARRFFRLVKWIDCWNNAYTQFEAYSAPSPPQRSTKDEKEQPKRIPPPQSSLHCLLLVSKWSLLGAYLFLEMFTIIDAVTGAWRPWAVSTQIESLKLWFYALSVSVFLDLYEIFFVYSEQPGSTTSLFKHLTDEKKSASKSNGEKTSEEVASKPDSTSLQAAKLRSLYRQLVIDSCDVIIPGAAVGWLSLDPVTVGIAGTISALVGGSDAWARVNA</sequence>
<dbReference type="InterPro" id="IPR008733">
    <property type="entry name" value="PEX11"/>
</dbReference>
<dbReference type="GO" id="GO:0016559">
    <property type="term" value="P:peroxisome fission"/>
    <property type="evidence" value="ECO:0007669"/>
    <property type="project" value="InterPro"/>
</dbReference>
<dbReference type="Pfam" id="PF05648">
    <property type="entry name" value="PEX11"/>
    <property type="match status" value="2"/>
</dbReference>
<accession>A0AA39CI75</accession>
<keyword evidence="7" id="KW-1185">Reference proteome</keyword>
<comment type="caution">
    <text evidence="6">The sequence shown here is derived from an EMBL/GenBank/DDBJ whole genome shotgun (WGS) entry which is preliminary data.</text>
</comment>
<name>A0AA39CI75_9EURO</name>
<proteinExistence type="predicted"/>
<gene>
    <name evidence="6" type="ORF">H2200_006076</name>
</gene>
<evidence type="ECO:0000256" key="2">
    <source>
        <dbReference type="ARBA" id="ARBA00023136"/>
    </source>
</evidence>
<feature type="compositionally biased region" description="Basic and acidic residues" evidence="5">
    <location>
        <begin position="85"/>
        <end position="94"/>
    </location>
</feature>